<dbReference type="InterPro" id="IPR036388">
    <property type="entry name" value="WH-like_DNA-bd_sf"/>
</dbReference>
<dbReference type="InterPro" id="IPR010921">
    <property type="entry name" value="Trp_repressor/repl_initiator"/>
</dbReference>
<dbReference type="PANTHER" id="PTHR33795">
    <property type="entry name" value="INSERTION ELEMENT IS150 PROTEIN INSJ"/>
    <property type="match status" value="1"/>
</dbReference>
<comment type="caution">
    <text evidence="4">The sequence shown here is derived from an EMBL/GenBank/DDBJ whole genome shotgun (WGS) entry which is preliminary data.</text>
</comment>
<dbReference type="RefSeq" id="WP_341612545.1">
    <property type="nucleotide sequence ID" value="NZ_JBBWSC010000028.1"/>
</dbReference>
<evidence type="ECO:0000256" key="1">
    <source>
        <dbReference type="ARBA" id="ARBA00038232"/>
    </source>
</evidence>
<evidence type="ECO:0000313" key="4">
    <source>
        <dbReference type="EMBL" id="MEL0539483.1"/>
    </source>
</evidence>
<accession>A0ABU9F154</accession>
<proteinExistence type="inferred from homology"/>
<dbReference type="Proteomes" id="UP001380601">
    <property type="component" value="Unassembled WGS sequence"/>
</dbReference>
<evidence type="ECO:0000259" key="3">
    <source>
        <dbReference type="Pfam" id="PF13518"/>
    </source>
</evidence>
<dbReference type="Pfam" id="PF13518">
    <property type="entry name" value="HTH_28"/>
    <property type="match status" value="1"/>
</dbReference>
<organism evidence="4 5">
    <name type="scientific">Staphylococcus debuckii</name>
    <dbReference type="NCBI Taxonomy" id="2044912"/>
    <lineage>
        <taxon>Bacteria</taxon>
        <taxon>Bacillati</taxon>
        <taxon>Bacillota</taxon>
        <taxon>Bacilli</taxon>
        <taxon>Bacillales</taxon>
        <taxon>Staphylococcaceae</taxon>
        <taxon>Staphylococcus</taxon>
    </lineage>
</organism>
<gene>
    <name evidence="4" type="ORF">AADA34_12360</name>
</gene>
<dbReference type="SUPFAM" id="SSF48295">
    <property type="entry name" value="TrpR-like"/>
    <property type="match status" value="2"/>
</dbReference>
<protein>
    <submittedName>
        <fullName evidence="4">Helix-turn-helix domain-containing protein</fullName>
    </submittedName>
</protein>
<evidence type="ECO:0000313" key="5">
    <source>
        <dbReference type="Proteomes" id="UP001380601"/>
    </source>
</evidence>
<keyword evidence="5" id="KW-1185">Reference proteome</keyword>
<dbReference type="InterPro" id="IPR055247">
    <property type="entry name" value="InsJ-like_HTH"/>
</dbReference>
<reference evidence="4 5" key="1">
    <citation type="submission" date="2024-04" db="EMBL/GenBank/DDBJ databases">
        <title>Staphylococcus debuckii a clinical isolate.</title>
        <authorList>
            <person name="Magnan C."/>
            <person name="Plumet L."/>
            <person name="Morsli M."/>
            <person name="Molle V."/>
            <person name="Lavigne J.-P."/>
        </authorList>
    </citation>
    <scope>NUCLEOTIDE SEQUENCE [LARGE SCALE GENOMIC DNA]</scope>
    <source>
        <strain evidence="4 5">NSD001</strain>
    </source>
</reference>
<evidence type="ECO:0000256" key="2">
    <source>
        <dbReference type="SAM" id="Coils"/>
    </source>
</evidence>
<dbReference type="Gene3D" id="1.10.10.10">
    <property type="entry name" value="Winged helix-like DNA-binding domain superfamily/Winged helix DNA-binding domain"/>
    <property type="match status" value="1"/>
</dbReference>
<dbReference type="InterPro" id="IPR052057">
    <property type="entry name" value="IS150/IS1296_orfA-like"/>
</dbReference>
<sequence>MGKRKFTVEEYLQIFDLYEAGYSFETIIEMKKLDISNPTLYHNYNRYVKHGIESLMPQRISERYTSEFKKQLIDEHLVNGKTPKMIAVEYNMPSHTTVRRWIIKYTEGKENKNYSPKPEVYNMKSRKTTLEERIEIVNYCLNNELSYKDTAERFNVSYSQVYNWIRKYREYGEPGLYDGRGKGKPAEILSTEEELKLKVKALETRNKFLEMENETLKKKKQIERQLMNRKSDR</sequence>
<comment type="similarity">
    <text evidence="1">Belongs to the IS150/IS1296 orfA family.</text>
</comment>
<dbReference type="PANTHER" id="PTHR33795:SF1">
    <property type="entry name" value="INSERTION ELEMENT IS150 PROTEIN INSJ"/>
    <property type="match status" value="1"/>
</dbReference>
<feature type="coiled-coil region" evidence="2">
    <location>
        <begin position="192"/>
        <end position="226"/>
    </location>
</feature>
<feature type="domain" description="Insertion element IS150 protein InsJ-like helix-turn-helix" evidence="3">
    <location>
        <begin position="132"/>
        <end position="184"/>
    </location>
</feature>
<dbReference type="EMBL" id="JBBWSC010000028">
    <property type="protein sequence ID" value="MEL0539483.1"/>
    <property type="molecule type" value="Genomic_DNA"/>
</dbReference>
<keyword evidence="2" id="KW-0175">Coiled coil</keyword>
<name>A0ABU9F154_9STAP</name>